<protein>
    <submittedName>
        <fullName evidence="1">Uncharacterized protein</fullName>
    </submittedName>
</protein>
<dbReference type="AlphaFoldDB" id="A0AAX6NC58"/>
<comment type="caution">
    <text evidence="1">The sequence shown here is derived from an EMBL/GenBank/DDBJ whole genome shotgun (WGS) entry which is preliminary data.</text>
</comment>
<reference evidence="1" key="1">
    <citation type="journal article" date="2022" name="J Environ Chem Eng">
        <title>Biodegradation of petroleum oil using a constructed nonpathogenic and heavy metal-tolerant bacterial consortium isolated from marine sponges.</title>
        <authorList>
            <person name="Dechsakulwatana C."/>
            <person name="Rungsihiranrut A."/>
            <person name="Muangchinda C."/>
            <person name="Ningthoujam R."/>
            <person name="Klankeo P."/>
            <person name="Pinyakong O."/>
        </authorList>
    </citation>
    <scope>NUCLEOTIDE SEQUENCE</scope>
    <source>
        <strain evidence="1">TL01-2</strain>
    </source>
</reference>
<gene>
    <name evidence="1" type="ORF">O0Q50_20210</name>
</gene>
<reference evidence="1" key="2">
    <citation type="submission" date="2022-12" db="EMBL/GenBank/DDBJ databases">
        <authorList>
            <person name="Dechsakulwatana C."/>
            <person name="Rungsihiranrut A."/>
            <person name="Muangchinda C."/>
            <person name="Ningthoujam R."/>
            <person name="Klankeo P."/>
            <person name="Pinyakong O."/>
        </authorList>
    </citation>
    <scope>NUCLEOTIDE SEQUENCE</scope>
    <source>
        <strain evidence="1">TL01-2</strain>
    </source>
</reference>
<evidence type="ECO:0000313" key="2">
    <source>
        <dbReference type="Proteomes" id="UP001269400"/>
    </source>
</evidence>
<dbReference type="EMBL" id="JAPTGD010000002">
    <property type="protein sequence ID" value="MDU9693503.1"/>
    <property type="molecule type" value="Genomic_DNA"/>
</dbReference>
<name>A0AAX6NC58_PRIAR</name>
<evidence type="ECO:0000313" key="1">
    <source>
        <dbReference type="EMBL" id="MDU9693503.1"/>
    </source>
</evidence>
<dbReference type="RefSeq" id="WP_316910729.1">
    <property type="nucleotide sequence ID" value="NZ_JAPTGD010000002.1"/>
</dbReference>
<organism evidence="1 2">
    <name type="scientific">Priestia aryabhattai</name>
    <name type="common">Bacillus aryabhattai</name>
    <dbReference type="NCBI Taxonomy" id="412384"/>
    <lineage>
        <taxon>Bacteria</taxon>
        <taxon>Bacillati</taxon>
        <taxon>Bacillota</taxon>
        <taxon>Bacilli</taxon>
        <taxon>Bacillales</taxon>
        <taxon>Bacillaceae</taxon>
        <taxon>Priestia</taxon>
    </lineage>
</organism>
<dbReference type="Proteomes" id="UP001269400">
    <property type="component" value="Unassembled WGS sequence"/>
</dbReference>
<sequence>MFEYKKQLKGLVEDNKELVKEYAMKLGLIKEKKETYDDLESRCYRILAEYDRLIVYGIDGQPNYFKRLYERFKEDSRVQFWLSNEMKDLLPPESENTWIYNTNSYTSCSKPIFDYGDYRLFEKASEAKSFVLVDNDKQQNESIGFLSGQKKEKNLGKFVSQFIKEKKELTILTYDEKTLLYLKGVMKGAGLTNRSITFAFLEGSQKHLINSFKSEMYSVIPVVTVEEDANWSELIRKWNTYQRQISEGIKNHKNR</sequence>
<proteinExistence type="predicted"/>
<accession>A0AAX6NC58</accession>